<evidence type="ECO:0000313" key="3">
    <source>
        <dbReference type="Proteomes" id="UP000202420"/>
    </source>
</evidence>
<proteinExistence type="predicted"/>
<feature type="region of interest" description="Disordered" evidence="1">
    <location>
        <begin position="1"/>
        <end position="39"/>
    </location>
</feature>
<dbReference type="KEGG" id="vg:5470546"/>
<feature type="compositionally biased region" description="Basic and acidic residues" evidence="1">
    <location>
        <begin position="160"/>
        <end position="171"/>
    </location>
</feature>
<sequence>MVHEGQQDVRILQGGIAGTRDPGNHDQRHRSVNRDGCGTAPRGKQCTNFGVSLITNNLKEHVIVKTNERSHRTVDTHPAYRRNCPEQVRGENQRSCGRAFGLQSPMLALLPPLARGSHTVSFCIRRPHQEVQGRGSVLFFRVHQGLLAGHGQRSSIGYSPHEHPSLPESAHRSHGSVYARATEDCPSRLWGQPHD</sequence>
<gene>
    <name evidence="2" type="primary">z291L</name>
    <name evidence="2" type="ORF">ATCV1_z291L</name>
</gene>
<evidence type="ECO:0000256" key="1">
    <source>
        <dbReference type="SAM" id="MobiDB-lite"/>
    </source>
</evidence>
<dbReference type="EMBL" id="EF101928">
    <property type="protein sequence ID" value="ABT16425.1"/>
    <property type="molecule type" value="Genomic_DNA"/>
</dbReference>
<organism evidence="2 3">
    <name type="scientific">Chlorovirus heliozoae</name>
    <dbReference type="NCBI Taxonomy" id="322019"/>
    <lineage>
        <taxon>Viruses</taxon>
        <taxon>Varidnaviria</taxon>
        <taxon>Bamfordvirae</taxon>
        <taxon>Nucleocytoviricota</taxon>
        <taxon>Megaviricetes</taxon>
        <taxon>Algavirales</taxon>
        <taxon>Phycodnaviridae</taxon>
        <taxon>Chlorovirus</taxon>
    </lineage>
</organism>
<evidence type="ECO:0000313" key="2">
    <source>
        <dbReference type="EMBL" id="ABT16425.1"/>
    </source>
</evidence>
<name>A7K8Q1_9PHYC</name>
<keyword evidence="3" id="KW-1185">Reference proteome</keyword>
<dbReference type="GeneID" id="5470546"/>
<dbReference type="RefSeq" id="YP_001426772.1">
    <property type="nucleotide sequence ID" value="NC_008724.1"/>
</dbReference>
<reference evidence="2 3" key="1">
    <citation type="submission" date="2006-09" db="EMBL/GenBank/DDBJ databases">
        <title>Sequence and annotation of the 288-kb ATCV-1 virus that infects an endosymbiotic Chlorella strain of the heliozoon Acanthocystis turfacea.</title>
        <authorList>
            <person name="Fitzgerald L.A."/>
            <person name="Graves M.V."/>
            <person name="Li X."/>
            <person name="Pfitzner A.J.P."/>
            <person name="Hartigan J."/>
            <person name="Van Etten J.L."/>
        </authorList>
    </citation>
    <scope>NUCLEOTIDE SEQUENCE [LARGE SCALE GENOMIC DNA]</scope>
    <source>
        <strain evidence="2 3">ATCV-1</strain>
    </source>
</reference>
<accession>A7K8Q1</accession>
<feature type="region of interest" description="Disordered" evidence="1">
    <location>
        <begin position="153"/>
        <end position="178"/>
    </location>
</feature>
<protein>
    <submittedName>
        <fullName evidence="2">Uncharacterized protein z291L</fullName>
    </submittedName>
</protein>
<dbReference type="Proteomes" id="UP000202420">
    <property type="component" value="Segment"/>
</dbReference>